<evidence type="ECO:0000256" key="3">
    <source>
        <dbReference type="ARBA" id="ARBA00022722"/>
    </source>
</evidence>
<evidence type="ECO:0000256" key="6">
    <source>
        <dbReference type="ARBA" id="ARBA00022842"/>
    </source>
</evidence>
<feature type="domain" description="PIN" evidence="9">
    <location>
        <begin position="11"/>
        <end position="123"/>
    </location>
</feature>
<dbReference type="GO" id="GO:0004540">
    <property type="term" value="F:RNA nuclease activity"/>
    <property type="evidence" value="ECO:0007669"/>
    <property type="project" value="InterPro"/>
</dbReference>
<dbReference type="GO" id="GO:0090729">
    <property type="term" value="F:toxin activity"/>
    <property type="evidence" value="ECO:0007669"/>
    <property type="project" value="UniProtKB-KW"/>
</dbReference>
<dbReference type="Pfam" id="PF01850">
    <property type="entry name" value="PIN"/>
    <property type="match status" value="1"/>
</dbReference>
<keyword evidence="6 8" id="KW-0460">Magnesium</keyword>
<dbReference type="PANTHER" id="PTHR33653">
    <property type="entry name" value="RIBONUCLEASE VAPC2"/>
    <property type="match status" value="1"/>
</dbReference>
<sequence>MSGDLPSRGLIDTNIVIHLAALDSDQLPDEMVISAVTLAELSAGPHHTDDPRERARRMSVLQHVEATFDPLPFDGEAARAFGLVAAAVLATGRGTRRRTADLMIASIAHVHGLPLYTTNPSDFAGLTDLVTVAAVRRPDLS</sequence>
<dbReference type="PANTHER" id="PTHR33653:SF1">
    <property type="entry name" value="RIBONUCLEASE VAPC2"/>
    <property type="match status" value="1"/>
</dbReference>
<comment type="similarity">
    <text evidence="7 8">Belongs to the PINc/VapC protein family.</text>
</comment>
<dbReference type="InterPro" id="IPR050556">
    <property type="entry name" value="Type_II_TA_system_RNase"/>
</dbReference>
<evidence type="ECO:0000256" key="8">
    <source>
        <dbReference type="HAMAP-Rule" id="MF_00265"/>
    </source>
</evidence>
<name>A0A1C4UA96_9ACTN</name>
<keyword evidence="2 8" id="KW-1277">Toxin-antitoxin system</keyword>
<dbReference type="GO" id="GO:0016787">
    <property type="term" value="F:hydrolase activity"/>
    <property type="evidence" value="ECO:0007669"/>
    <property type="project" value="UniProtKB-KW"/>
</dbReference>
<comment type="cofactor">
    <cofactor evidence="1 8">
        <name>Mg(2+)</name>
        <dbReference type="ChEBI" id="CHEBI:18420"/>
    </cofactor>
</comment>
<comment type="function">
    <text evidence="8">Toxic component of a toxin-antitoxin (TA) system. An RNase.</text>
</comment>
<evidence type="ECO:0000256" key="1">
    <source>
        <dbReference type="ARBA" id="ARBA00001946"/>
    </source>
</evidence>
<dbReference type="SUPFAM" id="SSF88723">
    <property type="entry name" value="PIN domain-like"/>
    <property type="match status" value="1"/>
</dbReference>
<keyword evidence="5 8" id="KW-0378">Hydrolase</keyword>
<dbReference type="CDD" id="cd18732">
    <property type="entry name" value="PIN_MtVapC4-C5_like"/>
    <property type="match status" value="1"/>
</dbReference>
<keyword evidence="8" id="KW-0800">Toxin</keyword>
<dbReference type="InterPro" id="IPR022907">
    <property type="entry name" value="VapC_family"/>
</dbReference>
<dbReference type="Gene3D" id="3.40.50.1010">
    <property type="entry name" value="5'-nuclease"/>
    <property type="match status" value="1"/>
</dbReference>
<dbReference type="Proteomes" id="UP000199375">
    <property type="component" value="Unassembled WGS sequence"/>
</dbReference>
<evidence type="ECO:0000313" key="10">
    <source>
        <dbReference type="EMBL" id="SCE68582.1"/>
    </source>
</evidence>
<proteinExistence type="inferred from homology"/>
<evidence type="ECO:0000256" key="2">
    <source>
        <dbReference type="ARBA" id="ARBA00022649"/>
    </source>
</evidence>
<dbReference type="InterPro" id="IPR002716">
    <property type="entry name" value="PIN_dom"/>
</dbReference>
<dbReference type="AlphaFoldDB" id="A0A1C4UA96"/>
<keyword evidence="3 8" id="KW-0540">Nuclease</keyword>
<accession>A0A1C4UA96</accession>
<organism evidence="10 11">
    <name type="scientific">Micromonospora haikouensis</name>
    <dbReference type="NCBI Taxonomy" id="686309"/>
    <lineage>
        <taxon>Bacteria</taxon>
        <taxon>Bacillati</taxon>
        <taxon>Actinomycetota</taxon>
        <taxon>Actinomycetes</taxon>
        <taxon>Micromonosporales</taxon>
        <taxon>Micromonosporaceae</taxon>
        <taxon>Micromonospora</taxon>
    </lineage>
</organism>
<evidence type="ECO:0000256" key="5">
    <source>
        <dbReference type="ARBA" id="ARBA00022801"/>
    </source>
</evidence>
<reference evidence="10 11" key="1">
    <citation type="submission" date="2016-06" db="EMBL/GenBank/DDBJ databases">
        <authorList>
            <person name="Kjaerup R.B."/>
            <person name="Dalgaard T.S."/>
            <person name="Juul-Madsen H.R."/>
        </authorList>
    </citation>
    <scope>NUCLEOTIDE SEQUENCE [LARGE SCALE GENOMIC DNA]</scope>
    <source>
        <strain evidence="10 11">DSM 45626</strain>
    </source>
</reference>
<feature type="binding site" evidence="8">
    <location>
        <position position="101"/>
    </location>
    <ligand>
        <name>Mg(2+)</name>
        <dbReference type="ChEBI" id="CHEBI:18420"/>
    </ligand>
</feature>
<dbReference type="HAMAP" id="MF_00265">
    <property type="entry name" value="VapC_Nob1"/>
    <property type="match status" value="1"/>
</dbReference>
<keyword evidence="4 8" id="KW-0479">Metal-binding</keyword>
<evidence type="ECO:0000313" key="11">
    <source>
        <dbReference type="Proteomes" id="UP000199375"/>
    </source>
</evidence>
<dbReference type="GO" id="GO:0000287">
    <property type="term" value="F:magnesium ion binding"/>
    <property type="evidence" value="ECO:0007669"/>
    <property type="project" value="UniProtKB-UniRule"/>
</dbReference>
<evidence type="ECO:0000256" key="4">
    <source>
        <dbReference type="ARBA" id="ARBA00022723"/>
    </source>
</evidence>
<evidence type="ECO:0000259" key="9">
    <source>
        <dbReference type="Pfam" id="PF01850"/>
    </source>
</evidence>
<dbReference type="RefSeq" id="WP_091275510.1">
    <property type="nucleotide sequence ID" value="NZ_CBDREH010000022.1"/>
</dbReference>
<dbReference type="EMBL" id="FMCW01000002">
    <property type="protein sequence ID" value="SCE68582.1"/>
    <property type="molecule type" value="Genomic_DNA"/>
</dbReference>
<gene>
    <name evidence="8" type="primary">vapC</name>
    <name evidence="10" type="ORF">GA0070558_102356</name>
</gene>
<dbReference type="EC" id="3.1.-.-" evidence="8"/>
<dbReference type="InterPro" id="IPR029060">
    <property type="entry name" value="PIN-like_dom_sf"/>
</dbReference>
<feature type="binding site" evidence="8">
    <location>
        <position position="12"/>
    </location>
    <ligand>
        <name>Mg(2+)</name>
        <dbReference type="ChEBI" id="CHEBI:18420"/>
    </ligand>
</feature>
<protein>
    <recommendedName>
        <fullName evidence="8">Ribonuclease VapC</fullName>
        <shortName evidence="8">RNase VapC</shortName>
        <ecNumber evidence="8">3.1.-.-</ecNumber>
    </recommendedName>
    <alternativeName>
        <fullName evidence="8">Toxin VapC</fullName>
    </alternativeName>
</protein>
<evidence type="ECO:0000256" key="7">
    <source>
        <dbReference type="ARBA" id="ARBA00038093"/>
    </source>
</evidence>